<evidence type="ECO:0000256" key="2">
    <source>
        <dbReference type="ARBA" id="ARBA00022448"/>
    </source>
</evidence>
<evidence type="ECO:0000256" key="5">
    <source>
        <dbReference type="ARBA" id="ARBA00022989"/>
    </source>
</evidence>
<dbReference type="InterPro" id="IPR048279">
    <property type="entry name" value="MdtK-like"/>
</dbReference>
<feature type="transmembrane region" description="Helical" evidence="7">
    <location>
        <begin position="90"/>
        <end position="112"/>
    </location>
</feature>
<dbReference type="GO" id="GO:0015297">
    <property type="term" value="F:antiporter activity"/>
    <property type="evidence" value="ECO:0007669"/>
    <property type="project" value="InterPro"/>
</dbReference>
<dbReference type="InterPro" id="IPR002528">
    <property type="entry name" value="MATE_fam"/>
</dbReference>
<dbReference type="PANTHER" id="PTHR43549:SF3">
    <property type="entry name" value="MULTIDRUG RESISTANCE PROTEIN YPNP-RELATED"/>
    <property type="match status" value="1"/>
</dbReference>
<dbReference type="NCBIfam" id="TIGR00797">
    <property type="entry name" value="matE"/>
    <property type="match status" value="1"/>
</dbReference>
<comment type="caution">
    <text evidence="8">The sequence shown here is derived from an EMBL/GenBank/DDBJ whole genome shotgun (WGS) entry which is preliminary data.</text>
</comment>
<feature type="transmembrane region" description="Helical" evidence="7">
    <location>
        <begin position="416"/>
        <end position="435"/>
    </location>
</feature>
<dbReference type="GO" id="GO:0042910">
    <property type="term" value="F:xenobiotic transmembrane transporter activity"/>
    <property type="evidence" value="ECO:0007669"/>
    <property type="project" value="InterPro"/>
</dbReference>
<dbReference type="InterPro" id="IPR052031">
    <property type="entry name" value="Membrane_Transporter-Flippase"/>
</dbReference>
<sequence length="452" mass="48851">MRDLTQGSIPKHIVRLALPMAAGMIFQTLYFLVDLWFVARLGDAAVAGVGAAGNVQYIVMALTQVLGVGTMALISHAVGRKDRDDANLIFNQSVVWAAVCAVVTVIGGYLLCEYYMSTVGADAATHDAGVTYLRWFIPGLGLQFALVSMGAALRGTGIVKPMMLVQILTVILNIVLAPVLIAGWGTGRALGVAGAGLASTIAIAAGVLLMLGYFFRLEHYVYFQRALLTVRMDVLRRMLKIGVPPGAEFALMFVFTAVNYYVIRDFGAAAQAGYGIGARVMQSIFLPAMAIAFSAAPLAGQNMGAGHLDRVRETFRWAAILGSALMVVLTLVCQWHPELFVQGFTNEAAVVIVAAEFLHIISWNFVTTGINFTCSGMFQALGNTLPSLLSSASRLLTFALPALWLSRQASFKLRHLWWLSVVTTMVQAVFAVWLLRNELARREAVKRETVPA</sequence>
<protein>
    <submittedName>
        <fullName evidence="8">MATE family efflux transporter</fullName>
    </submittedName>
</protein>
<dbReference type="EMBL" id="DPIY01000002">
    <property type="protein sequence ID" value="HCT55977.1"/>
    <property type="molecule type" value="Genomic_DNA"/>
</dbReference>
<name>A0A3D4V6M7_9BACT</name>
<feature type="transmembrane region" description="Helical" evidence="7">
    <location>
        <begin position="132"/>
        <end position="152"/>
    </location>
</feature>
<keyword evidence="4 7" id="KW-0812">Transmembrane</keyword>
<keyword evidence="2" id="KW-0813">Transport</keyword>
<accession>A0A3D4V6M7</accession>
<proteinExistence type="predicted"/>
<dbReference type="CDD" id="cd13141">
    <property type="entry name" value="MATE_like_13"/>
    <property type="match status" value="1"/>
</dbReference>
<reference evidence="8 9" key="1">
    <citation type="journal article" date="2018" name="Nat. Biotechnol.">
        <title>A standardized bacterial taxonomy based on genome phylogeny substantially revises the tree of life.</title>
        <authorList>
            <person name="Parks D.H."/>
            <person name="Chuvochina M."/>
            <person name="Waite D.W."/>
            <person name="Rinke C."/>
            <person name="Skarshewski A."/>
            <person name="Chaumeil P.A."/>
            <person name="Hugenholtz P."/>
        </authorList>
    </citation>
    <scope>NUCLEOTIDE SEQUENCE [LARGE SCALE GENOMIC DNA]</scope>
    <source>
        <strain evidence="8">UBA8844</strain>
    </source>
</reference>
<feature type="transmembrane region" description="Helical" evidence="7">
    <location>
        <begin position="164"/>
        <end position="184"/>
    </location>
</feature>
<dbReference type="PIRSF" id="PIRSF006603">
    <property type="entry name" value="DinF"/>
    <property type="match status" value="1"/>
</dbReference>
<feature type="transmembrane region" description="Helical" evidence="7">
    <location>
        <begin position="190"/>
        <end position="215"/>
    </location>
</feature>
<evidence type="ECO:0000313" key="9">
    <source>
        <dbReference type="Proteomes" id="UP000264071"/>
    </source>
</evidence>
<feature type="transmembrane region" description="Helical" evidence="7">
    <location>
        <begin position="57"/>
        <end position="78"/>
    </location>
</feature>
<evidence type="ECO:0000256" key="4">
    <source>
        <dbReference type="ARBA" id="ARBA00022692"/>
    </source>
</evidence>
<comment type="subcellular location">
    <subcellularLocation>
        <location evidence="1">Cell membrane</location>
        <topology evidence="1">Multi-pass membrane protein</topology>
    </subcellularLocation>
</comment>
<dbReference type="AlphaFoldDB" id="A0A3D4V6M7"/>
<evidence type="ECO:0000256" key="6">
    <source>
        <dbReference type="ARBA" id="ARBA00023136"/>
    </source>
</evidence>
<dbReference type="Pfam" id="PF01554">
    <property type="entry name" value="MatE"/>
    <property type="match status" value="2"/>
</dbReference>
<feature type="transmembrane region" description="Helical" evidence="7">
    <location>
        <begin position="349"/>
        <end position="372"/>
    </location>
</feature>
<keyword evidence="5 7" id="KW-1133">Transmembrane helix</keyword>
<gene>
    <name evidence="8" type="ORF">DGD08_02055</name>
</gene>
<keyword evidence="6 7" id="KW-0472">Membrane</keyword>
<feature type="transmembrane region" description="Helical" evidence="7">
    <location>
        <begin position="384"/>
        <end position="404"/>
    </location>
</feature>
<evidence type="ECO:0000313" key="8">
    <source>
        <dbReference type="EMBL" id="HCT55977.1"/>
    </source>
</evidence>
<organism evidence="8 9">
    <name type="scientific">Gemmatimonas aurantiaca</name>
    <dbReference type="NCBI Taxonomy" id="173480"/>
    <lineage>
        <taxon>Bacteria</taxon>
        <taxon>Pseudomonadati</taxon>
        <taxon>Gemmatimonadota</taxon>
        <taxon>Gemmatimonadia</taxon>
        <taxon>Gemmatimonadales</taxon>
        <taxon>Gemmatimonadaceae</taxon>
        <taxon>Gemmatimonas</taxon>
    </lineage>
</organism>
<dbReference type="OMA" id="RIEGAFY"/>
<feature type="transmembrane region" description="Helical" evidence="7">
    <location>
        <begin position="241"/>
        <end position="263"/>
    </location>
</feature>
<evidence type="ECO:0000256" key="3">
    <source>
        <dbReference type="ARBA" id="ARBA00022475"/>
    </source>
</evidence>
<dbReference type="PANTHER" id="PTHR43549">
    <property type="entry name" value="MULTIDRUG RESISTANCE PROTEIN YPNP-RELATED"/>
    <property type="match status" value="1"/>
</dbReference>
<feature type="transmembrane region" description="Helical" evidence="7">
    <location>
        <begin position="317"/>
        <end position="337"/>
    </location>
</feature>
<feature type="transmembrane region" description="Helical" evidence="7">
    <location>
        <begin position="12"/>
        <end position="37"/>
    </location>
</feature>
<keyword evidence="3" id="KW-1003">Cell membrane</keyword>
<evidence type="ECO:0000256" key="7">
    <source>
        <dbReference type="SAM" id="Phobius"/>
    </source>
</evidence>
<dbReference type="GO" id="GO:0005886">
    <property type="term" value="C:plasma membrane"/>
    <property type="evidence" value="ECO:0007669"/>
    <property type="project" value="UniProtKB-SubCell"/>
</dbReference>
<feature type="transmembrane region" description="Helical" evidence="7">
    <location>
        <begin position="283"/>
        <end position="305"/>
    </location>
</feature>
<evidence type="ECO:0000256" key="1">
    <source>
        <dbReference type="ARBA" id="ARBA00004651"/>
    </source>
</evidence>
<dbReference type="Proteomes" id="UP000264071">
    <property type="component" value="Unassembled WGS sequence"/>
</dbReference>